<sequence length="109" mass="12430">MWNCLNLYLAMIRITRHSSPPQCGGKILAMRQYLRVLSLAIPKALADEFQQRRAARLARDPVLGRQFAGLPNLHPTLEPVLRSAVRRIAQSRNNNNHAPTFNFQAWRGT</sequence>
<evidence type="ECO:0000313" key="1">
    <source>
        <dbReference type="EMBL" id="ETS73087.1"/>
    </source>
</evidence>
<evidence type="ECO:0000313" key="2">
    <source>
        <dbReference type="Proteomes" id="UP000030651"/>
    </source>
</evidence>
<accession>W3WIU6</accession>
<reference evidence="2" key="1">
    <citation type="journal article" date="2015" name="BMC Genomics">
        <title>Genomic and transcriptomic analysis of the endophytic fungus Pestalotiopsis fici reveals its lifestyle and high potential for synthesis of natural products.</title>
        <authorList>
            <person name="Wang X."/>
            <person name="Zhang X."/>
            <person name="Liu L."/>
            <person name="Xiang M."/>
            <person name="Wang W."/>
            <person name="Sun X."/>
            <person name="Che Y."/>
            <person name="Guo L."/>
            <person name="Liu G."/>
            <person name="Guo L."/>
            <person name="Wang C."/>
            <person name="Yin W.B."/>
            <person name="Stadler M."/>
            <person name="Zhang X."/>
            <person name="Liu X."/>
        </authorList>
    </citation>
    <scope>NUCLEOTIDE SEQUENCE [LARGE SCALE GENOMIC DNA]</scope>
    <source>
        <strain evidence="2">W106-1 / CGMCC3.15140</strain>
    </source>
</reference>
<dbReference type="RefSeq" id="XP_007842034.1">
    <property type="nucleotide sequence ID" value="XM_007843843.1"/>
</dbReference>
<dbReference type="EMBL" id="KI912124">
    <property type="protein sequence ID" value="ETS73087.1"/>
    <property type="molecule type" value="Genomic_DNA"/>
</dbReference>
<organism evidence="1 2">
    <name type="scientific">Pestalotiopsis fici (strain W106-1 / CGMCC3.15140)</name>
    <dbReference type="NCBI Taxonomy" id="1229662"/>
    <lineage>
        <taxon>Eukaryota</taxon>
        <taxon>Fungi</taxon>
        <taxon>Dikarya</taxon>
        <taxon>Ascomycota</taxon>
        <taxon>Pezizomycotina</taxon>
        <taxon>Sordariomycetes</taxon>
        <taxon>Xylariomycetidae</taxon>
        <taxon>Amphisphaeriales</taxon>
        <taxon>Sporocadaceae</taxon>
        <taxon>Pestalotiopsis</taxon>
    </lineage>
</organism>
<dbReference type="GeneID" id="19280275"/>
<keyword evidence="2" id="KW-1185">Reference proteome</keyword>
<protein>
    <submittedName>
        <fullName evidence="1">Uncharacterized protein</fullName>
    </submittedName>
</protein>
<dbReference type="HOGENOM" id="CLU_2184876_0_0_1"/>
<dbReference type="AlphaFoldDB" id="W3WIU6"/>
<proteinExistence type="predicted"/>
<dbReference type="Proteomes" id="UP000030651">
    <property type="component" value="Unassembled WGS sequence"/>
</dbReference>
<name>W3WIU6_PESFW</name>
<dbReference type="KEGG" id="pfy:PFICI_15262"/>
<gene>
    <name evidence="1" type="ORF">PFICI_15262</name>
</gene>
<dbReference type="InParanoid" id="W3WIU6"/>